<evidence type="ECO:0000256" key="6">
    <source>
        <dbReference type="SAM" id="Phobius"/>
    </source>
</evidence>
<evidence type="ECO:0000256" key="3">
    <source>
        <dbReference type="ARBA" id="ARBA00022692"/>
    </source>
</evidence>
<feature type="transmembrane region" description="Helical" evidence="6">
    <location>
        <begin position="275"/>
        <end position="294"/>
    </location>
</feature>
<proteinExistence type="predicted"/>
<feature type="transmembrane region" description="Helical" evidence="6">
    <location>
        <begin position="210"/>
        <end position="233"/>
    </location>
</feature>
<feature type="transmembrane region" description="Helical" evidence="6">
    <location>
        <begin position="170"/>
        <end position="189"/>
    </location>
</feature>
<feature type="transmembrane region" description="Helical" evidence="6">
    <location>
        <begin position="300"/>
        <end position="321"/>
    </location>
</feature>
<feature type="transmembrane region" description="Helical" evidence="6">
    <location>
        <begin position="83"/>
        <end position="102"/>
    </location>
</feature>
<dbReference type="Pfam" id="PF07690">
    <property type="entry name" value="MFS_1"/>
    <property type="match status" value="1"/>
</dbReference>
<accession>A0ABV5V4R3</accession>
<feature type="transmembrane region" description="Helical" evidence="6">
    <location>
        <begin position="108"/>
        <end position="132"/>
    </location>
</feature>
<comment type="caution">
    <text evidence="7">The sequence shown here is derived from an EMBL/GenBank/DDBJ whole genome shotgun (WGS) entry which is preliminary data.</text>
</comment>
<dbReference type="InterPro" id="IPR036259">
    <property type="entry name" value="MFS_trans_sf"/>
</dbReference>
<dbReference type="SUPFAM" id="SSF103473">
    <property type="entry name" value="MFS general substrate transporter"/>
    <property type="match status" value="1"/>
</dbReference>
<feature type="transmembrane region" description="Helical" evidence="6">
    <location>
        <begin position="245"/>
        <end position="263"/>
    </location>
</feature>
<dbReference type="RefSeq" id="WP_141338864.1">
    <property type="nucleotide sequence ID" value="NZ_JBHMAX010000022.1"/>
</dbReference>
<feature type="transmembrane region" description="Helical" evidence="6">
    <location>
        <begin position="139"/>
        <end position="158"/>
    </location>
</feature>
<reference evidence="7 8" key="1">
    <citation type="submission" date="2024-09" db="EMBL/GenBank/DDBJ databases">
        <authorList>
            <person name="Sun Q."/>
            <person name="Mori K."/>
        </authorList>
    </citation>
    <scope>NUCLEOTIDE SEQUENCE [LARGE SCALE GENOMIC DNA]</scope>
    <source>
        <strain evidence="7 8">JCM 12763</strain>
    </source>
</reference>
<dbReference type="EMBL" id="JBHMAX010000022">
    <property type="protein sequence ID" value="MFB9732779.1"/>
    <property type="molecule type" value="Genomic_DNA"/>
</dbReference>
<gene>
    <name evidence="7" type="ORF">ACFFN0_12070</name>
</gene>
<comment type="subcellular location">
    <subcellularLocation>
        <location evidence="1">Cell membrane</location>
        <topology evidence="1">Multi-pass membrane protein</topology>
    </subcellularLocation>
</comment>
<keyword evidence="3 6" id="KW-0812">Transmembrane</keyword>
<feature type="transmembrane region" description="Helical" evidence="6">
    <location>
        <begin position="59"/>
        <end position="76"/>
    </location>
</feature>
<protein>
    <submittedName>
        <fullName evidence="7">MFS transporter</fullName>
    </submittedName>
</protein>
<name>A0ABV5V4R3_9MICO</name>
<feature type="transmembrane region" description="Helical" evidence="6">
    <location>
        <begin position="342"/>
        <end position="363"/>
    </location>
</feature>
<dbReference type="InterPro" id="IPR050189">
    <property type="entry name" value="MFS_Efflux_Transporters"/>
</dbReference>
<keyword evidence="8" id="KW-1185">Reference proteome</keyword>
<keyword evidence="4 6" id="KW-1133">Transmembrane helix</keyword>
<dbReference type="PANTHER" id="PTHR43124:SF3">
    <property type="entry name" value="CHLORAMPHENICOL EFFLUX PUMP RV0191"/>
    <property type="match status" value="1"/>
</dbReference>
<dbReference type="PANTHER" id="PTHR43124">
    <property type="entry name" value="PURINE EFFLUX PUMP PBUE"/>
    <property type="match status" value="1"/>
</dbReference>
<keyword evidence="5 6" id="KW-0472">Membrane</keyword>
<dbReference type="Proteomes" id="UP001589613">
    <property type="component" value="Unassembled WGS sequence"/>
</dbReference>
<sequence>MTVTTAPHAPAGRSVTLLAPLALAGMASQSLLLVLAPSMAAVADDLGVGVPAVGQARTVTAAVALAGALVLLVQVSSLGVRRVAVAGSLLAVASGAAVATAPSYPAYLLAHVLVGLAVAALVTVSFAGIATFAGADRSWAAGWVTAATGSSWIFGNPVAGALTEHLSWRATHAIPALLAVGVLALARHLPGPVALVRGGALRGLLRRRQARAWTVAGTLGNVGWMSVLTYVGGFFVTRLDAGPTQAGWLLALGASFFVATSILGGRSLMARHVRAAAVVSTAVLAAATVLLFSAGLRGPVGAAGLPAGAAAFCLAAAAGGLRIPSSSVLGMAQHPERPDVMMTARTGATQVGYLAGAALSGWVVAALGWVWLGPVLAVVLLASAALMARLPDRSVP</sequence>
<evidence type="ECO:0000256" key="4">
    <source>
        <dbReference type="ARBA" id="ARBA00022989"/>
    </source>
</evidence>
<dbReference type="InterPro" id="IPR011701">
    <property type="entry name" value="MFS"/>
</dbReference>
<evidence type="ECO:0000256" key="5">
    <source>
        <dbReference type="ARBA" id="ARBA00023136"/>
    </source>
</evidence>
<evidence type="ECO:0000313" key="8">
    <source>
        <dbReference type="Proteomes" id="UP001589613"/>
    </source>
</evidence>
<keyword evidence="2" id="KW-1003">Cell membrane</keyword>
<evidence type="ECO:0000256" key="1">
    <source>
        <dbReference type="ARBA" id="ARBA00004651"/>
    </source>
</evidence>
<organism evidence="7 8">
    <name type="scientific">Ornithinimicrobium kibberense</name>
    <dbReference type="NCBI Taxonomy" id="282060"/>
    <lineage>
        <taxon>Bacteria</taxon>
        <taxon>Bacillati</taxon>
        <taxon>Actinomycetota</taxon>
        <taxon>Actinomycetes</taxon>
        <taxon>Micrococcales</taxon>
        <taxon>Ornithinimicrobiaceae</taxon>
        <taxon>Ornithinimicrobium</taxon>
    </lineage>
</organism>
<evidence type="ECO:0000256" key="2">
    <source>
        <dbReference type="ARBA" id="ARBA00022475"/>
    </source>
</evidence>
<dbReference type="Gene3D" id="1.20.1250.20">
    <property type="entry name" value="MFS general substrate transporter like domains"/>
    <property type="match status" value="1"/>
</dbReference>
<evidence type="ECO:0000313" key="7">
    <source>
        <dbReference type="EMBL" id="MFB9732779.1"/>
    </source>
</evidence>